<dbReference type="Proteomes" id="UP000821845">
    <property type="component" value="Chromosome 4"/>
</dbReference>
<reference evidence="1" key="1">
    <citation type="submission" date="2020-05" db="EMBL/GenBank/DDBJ databases">
        <title>Large-scale comparative analyses of tick genomes elucidate their genetic diversity and vector capacities.</title>
        <authorList>
            <person name="Jia N."/>
            <person name="Wang J."/>
            <person name="Shi W."/>
            <person name="Du L."/>
            <person name="Sun Y."/>
            <person name="Zhan W."/>
            <person name="Jiang J."/>
            <person name="Wang Q."/>
            <person name="Zhang B."/>
            <person name="Ji P."/>
            <person name="Sakyi L.B."/>
            <person name="Cui X."/>
            <person name="Yuan T."/>
            <person name="Jiang B."/>
            <person name="Yang W."/>
            <person name="Lam T.T.-Y."/>
            <person name="Chang Q."/>
            <person name="Ding S."/>
            <person name="Wang X."/>
            <person name="Zhu J."/>
            <person name="Ruan X."/>
            <person name="Zhao L."/>
            <person name="Wei J."/>
            <person name="Que T."/>
            <person name="Du C."/>
            <person name="Cheng J."/>
            <person name="Dai P."/>
            <person name="Han X."/>
            <person name="Huang E."/>
            <person name="Gao Y."/>
            <person name="Liu J."/>
            <person name="Shao H."/>
            <person name="Ye R."/>
            <person name="Li L."/>
            <person name="Wei W."/>
            <person name="Wang X."/>
            <person name="Wang C."/>
            <person name="Yang T."/>
            <person name="Huo Q."/>
            <person name="Li W."/>
            <person name="Guo W."/>
            <person name="Chen H."/>
            <person name="Zhou L."/>
            <person name="Ni X."/>
            <person name="Tian J."/>
            <person name="Zhou Y."/>
            <person name="Sheng Y."/>
            <person name="Liu T."/>
            <person name="Pan Y."/>
            <person name="Xia L."/>
            <person name="Li J."/>
            <person name="Zhao F."/>
            <person name="Cao W."/>
        </authorList>
    </citation>
    <scope>NUCLEOTIDE SEQUENCE</scope>
    <source>
        <strain evidence="1">Hyas-2018</strain>
    </source>
</reference>
<gene>
    <name evidence="1" type="ORF">HPB50_001799</name>
</gene>
<organism evidence="1 2">
    <name type="scientific">Hyalomma asiaticum</name>
    <name type="common">Tick</name>
    <dbReference type="NCBI Taxonomy" id="266040"/>
    <lineage>
        <taxon>Eukaryota</taxon>
        <taxon>Metazoa</taxon>
        <taxon>Ecdysozoa</taxon>
        <taxon>Arthropoda</taxon>
        <taxon>Chelicerata</taxon>
        <taxon>Arachnida</taxon>
        <taxon>Acari</taxon>
        <taxon>Parasitiformes</taxon>
        <taxon>Ixodida</taxon>
        <taxon>Ixodoidea</taxon>
        <taxon>Ixodidae</taxon>
        <taxon>Hyalomminae</taxon>
        <taxon>Hyalomma</taxon>
    </lineage>
</organism>
<sequence length="132" mass="14211">MSGEAGGDWGVASESLTRGTGRARGSAFEAALTRWTFGLNEKSSRRLTRTRARTSWAATYQPVLALTKASSGSQHRVDSAQKTPGTARWLFWGWCALILEAVAAERGPLVHTYIDGKWLELSNGTSLAARGA</sequence>
<comment type="caution">
    <text evidence="1">The sequence shown here is derived from an EMBL/GenBank/DDBJ whole genome shotgun (WGS) entry which is preliminary data.</text>
</comment>
<dbReference type="EMBL" id="CM023484">
    <property type="protein sequence ID" value="KAH6931953.1"/>
    <property type="molecule type" value="Genomic_DNA"/>
</dbReference>
<keyword evidence="2" id="KW-1185">Reference proteome</keyword>
<evidence type="ECO:0000313" key="1">
    <source>
        <dbReference type="EMBL" id="KAH6931953.1"/>
    </source>
</evidence>
<protein>
    <submittedName>
        <fullName evidence="1">Uncharacterized protein</fullName>
    </submittedName>
</protein>
<name>A0ACB7SE03_HYAAI</name>
<proteinExistence type="predicted"/>
<accession>A0ACB7SE03</accession>
<evidence type="ECO:0000313" key="2">
    <source>
        <dbReference type="Proteomes" id="UP000821845"/>
    </source>
</evidence>